<gene>
    <name evidence="2" type="ORF">TDUB1175_LOCUS3281</name>
</gene>
<evidence type="ECO:0000313" key="2">
    <source>
        <dbReference type="EMBL" id="CAD8297075.1"/>
    </source>
</evidence>
<sequence>MPVTTLEKARRLDLSHKSNMDAMDTNAIFEIDGKDFSTLEEFYKTVSRVLIPNAQWGHNLDAFNDILRGGFGTPDGGFVLRWLNSDLSRQRLGYPETVRQLERRLNRCHPSNRGSVAQKIKEAKGGIGPTVFDWLVEIIAIHGPDGREEEDGVKLELL</sequence>
<evidence type="ECO:0000259" key="1">
    <source>
        <dbReference type="Pfam" id="PF01337"/>
    </source>
</evidence>
<dbReference type="Pfam" id="PF01337">
    <property type="entry name" value="Barstar"/>
    <property type="match status" value="1"/>
</dbReference>
<proteinExistence type="predicted"/>
<organism evidence="2">
    <name type="scientific">Pseudictyota dubia</name>
    <dbReference type="NCBI Taxonomy" id="2749911"/>
    <lineage>
        <taxon>Eukaryota</taxon>
        <taxon>Sar</taxon>
        <taxon>Stramenopiles</taxon>
        <taxon>Ochrophyta</taxon>
        <taxon>Bacillariophyta</taxon>
        <taxon>Mediophyceae</taxon>
        <taxon>Biddulphiophycidae</taxon>
        <taxon>Eupodiscales</taxon>
        <taxon>Odontellaceae</taxon>
        <taxon>Pseudictyota</taxon>
    </lineage>
</organism>
<dbReference type="InterPro" id="IPR000468">
    <property type="entry name" value="Barstar"/>
</dbReference>
<name>A0A7R9Z0A9_9STRA</name>
<feature type="domain" description="Barstar (barnase inhibitor)" evidence="1">
    <location>
        <begin position="28"/>
        <end position="93"/>
    </location>
</feature>
<dbReference type="InterPro" id="IPR035905">
    <property type="entry name" value="Barstar-like_sf"/>
</dbReference>
<protein>
    <recommendedName>
        <fullName evidence="1">Barstar (barnase inhibitor) domain-containing protein</fullName>
    </recommendedName>
</protein>
<accession>A0A7R9Z0A9</accession>
<dbReference type="AlphaFoldDB" id="A0A7R9Z0A9"/>
<reference evidence="2" key="1">
    <citation type="submission" date="2021-01" db="EMBL/GenBank/DDBJ databases">
        <authorList>
            <person name="Corre E."/>
            <person name="Pelletier E."/>
            <person name="Niang G."/>
            <person name="Scheremetjew M."/>
            <person name="Finn R."/>
            <person name="Kale V."/>
            <person name="Holt S."/>
            <person name="Cochrane G."/>
            <person name="Meng A."/>
            <person name="Brown T."/>
            <person name="Cohen L."/>
        </authorList>
    </citation>
    <scope>NUCLEOTIDE SEQUENCE</scope>
    <source>
        <strain evidence="2">CCMP147</strain>
    </source>
</reference>
<dbReference type="Gene3D" id="3.30.370.10">
    <property type="entry name" value="Barstar-like"/>
    <property type="match status" value="1"/>
</dbReference>
<dbReference type="EMBL" id="HBED01006608">
    <property type="protein sequence ID" value="CAD8297075.1"/>
    <property type="molecule type" value="Transcribed_RNA"/>
</dbReference>
<dbReference type="SUPFAM" id="SSF52038">
    <property type="entry name" value="Barstar-related"/>
    <property type="match status" value="1"/>
</dbReference>